<feature type="compositionally biased region" description="Polar residues" evidence="3">
    <location>
        <begin position="424"/>
        <end position="439"/>
    </location>
</feature>
<feature type="region of interest" description="Disordered" evidence="3">
    <location>
        <begin position="572"/>
        <end position="664"/>
    </location>
</feature>
<dbReference type="GO" id="GO:0005634">
    <property type="term" value="C:nucleus"/>
    <property type="evidence" value="ECO:0007669"/>
    <property type="project" value="TreeGrafter"/>
</dbReference>
<organism evidence="4 5">
    <name type="scientific">Pyrocoelia pectoralis</name>
    <dbReference type="NCBI Taxonomy" id="417401"/>
    <lineage>
        <taxon>Eukaryota</taxon>
        <taxon>Metazoa</taxon>
        <taxon>Ecdysozoa</taxon>
        <taxon>Arthropoda</taxon>
        <taxon>Hexapoda</taxon>
        <taxon>Insecta</taxon>
        <taxon>Pterygota</taxon>
        <taxon>Neoptera</taxon>
        <taxon>Endopterygota</taxon>
        <taxon>Coleoptera</taxon>
        <taxon>Polyphaga</taxon>
        <taxon>Elateriformia</taxon>
        <taxon>Elateroidea</taxon>
        <taxon>Lampyridae</taxon>
        <taxon>Lampyrinae</taxon>
        <taxon>Pyrocoelia</taxon>
    </lineage>
</organism>
<dbReference type="PANTHER" id="PTHR16291:SF0">
    <property type="entry name" value="NUCLEAR CAP-BINDING PROTEIN SUBUNIT 3"/>
    <property type="match status" value="1"/>
</dbReference>
<gene>
    <name evidence="4" type="ORF">RI129_005636</name>
</gene>
<dbReference type="GO" id="GO:0000340">
    <property type="term" value="F:RNA 7-methylguanosine cap binding"/>
    <property type="evidence" value="ECO:0007669"/>
    <property type="project" value="InterPro"/>
</dbReference>
<keyword evidence="5" id="KW-1185">Reference proteome</keyword>
<dbReference type="InterPro" id="IPR019416">
    <property type="entry name" value="NCBP3"/>
</dbReference>
<dbReference type="GO" id="GO:0003729">
    <property type="term" value="F:mRNA binding"/>
    <property type="evidence" value="ECO:0007669"/>
    <property type="project" value="InterPro"/>
</dbReference>
<dbReference type="AlphaFoldDB" id="A0AAN7VEY7"/>
<feature type="compositionally biased region" description="Basic and acidic residues" evidence="3">
    <location>
        <begin position="646"/>
        <end position="664"/>
    </location>
</feature>
<name>A0AAN7VEY7_9COLE</name>
<dbReference type="Proteomes" id="UP001329430">
    <property type="component" value="Chromosome 4"/>
</dbReference>
<evidence type="ECO:0000256" key="2">
    <source>
        <dbReference type="ARBA" id="ARBA00019876"/>
    </source>
</evidence>
<dbReference type="Pfam" id="PF10309">
    <property type="entry name" value="NCBP3"/>
    <property type="match status" value="1"/>
</dbReference>
<evidence type="ECO:0000256" key="1">
    <source>
        <dbReference type="ARBA" id="ARBA00006069"/>
    </source>
</evidence>
<evidence type="ECO:0000313" key="4">
    <source>
        <dbReference type="EMBL" id="KAK5644336.1"/>
    </source>
</evidence>
<feature type="region of interest" description="Disordered" evidence="3">
    <location>
        <begin position="413"/>
        <end position="542"/>
    </location>
</feature>
<evidence type="ECO:0000256" key="3">
    <source>
        <dbReference type="SAM" id="MobiDB-lite"/>
    </source>
</evidence>
<feature type="compositionally biased region" description="Basic and acidic residues" evidence="3">
    <location>
        <begin position="490"/>
        <end position="524"/>
    </location>
</feature>
<feature type="compositionally biased region" description="Basic and acidic residues" evidence="3">
    <location>
        <begin position="462"/>
        <end position="482"/>
    </location>
</feature>
<feature type="compositionally biased region" description="Basic and acidic residues" evidence="3">
    <location>
        <begin position="572"/>
        <end position="586"/>
    </location>
</feature>
<dbReference type="EMBL" id="JAVRBK010000004">
    <property type="protein sequence ID" value="KAK5644336.1"/>
    <property type="molecule type" value="Genomic_DNA"/>
</dbReference>
<reference evidence="4 5" key="1">
    <citation type="journal article" date="2024" name="Insects">
        <title>An Improved Chromosome-Level Genome Assembly of the Firefly Pyrocoelia pectoralis.</title>
        <authorList>
            <person name="Fu X."/>
            <person name="Meyer-Rochow V.B."/>
            <person name="Ballantyne L."/>
            <person name="Zhu X."/>
        </authorList>
    </citation>
    <scope>NUCLEOTIDE SEQUENCE [LARGE SCALE GENOMIC DNA]</scope>
    <source>
        <strain evidence="4">XCY_ONT2</strain>
    </source>
</reference>
<dbReference type="PANTHER" id="PTHR16291">
    <property type="entry name" value="NUCLEAR CAP-BINDING PROTEIN SUBUNIT 3"/>
    <property type="match status" value="1"/>
</dbReference>
<comment type="caution">
    <text evidence="4">The sequence shown here is derived from an EMBL/GenBank/DDBJ whole genome shotgun (WGS) entry which is preliminary data.</text>
</comment>
<feature type="compositionally biased region" description="Low complexity" evidence="3">
    <location>
        <begin position="413"/>
        <end position="423"/>
    </location>
</feature>
<sequence length="664" mass="76324">MATVAARPNIRIEIQNNLVEPMEVDENEKPETEFEDGEITDDTTVRKNVVTENNTLRTWNNKEGGFTTGVDIFNGKEHEKLQERANRFGLNPDEISNFTNDDLQKLHESLGISVINEKDIRFEAIHMRGTEEMSTDDVFEYFAKYGPTCIEWIDDESCNIVWPDKLSSARALHFTSKIVKGMPVDGPCDPFTKDDSMEPEEECRSILLSNKTRVIEIAKELPDSDVNDNEVSVSDISVPIPPGYWRRGIDHPKSKVLLLRFAFKTDRKPLKAERFSEYYKKYGNPNFGYLKGVISASCRNKFKGIFDRNKDIKQIPISDNKNPWGDLAENWDQDEQFSEQAYINETQPTTTLQPDTKQSTSKAEVLKRLGAKRPHVEELDISNDEVVKKVSKIPRMRMYADEEEVKIKRKKQLLQLKQKQSQSDAMPTNDLRNMISNNKSKVDPTEPNFENDLGSKLKNRKQKEEEKRKKLEVLRSIGESHKDRRLRHRSPSDRERRSRHKESSSHRSYDKSRYRSKMHSDRFERRRKHHSPSNEDVEYHKPKSKVAVVIKTQKRPTVASTVWSRITPKKERLKTASERLQLRRDSSSSSESSSADSSSSSSDSASTDSSSDSDEDSNDNENKNPETSSKAATQRPGFTNSASLAADRKSPLRIEISNDHFKEE</sequence>
<proteinExistence type="inferred from homology"/>
<evidence type="ECO:0000313" key="5">
    <source>
        <dbReference type="Proteomes" id="UP001329430"/>
    </source>
</evidence>
<protein>
    <recommendedName>
        <fullName evidence="2">Nuclear cap-binding protein subunit 3</fullName>
    </recommendedName>
</protein>
<feature type="compositionally biased region" description="Polar residues" evidence="3">
    <location>
        <begin position="625"/>
        <end position="643"/>
    </location>
</feature>
<comment type="similarity">
    <text evidence="1">Belongs to the NCBP3 family.</text>
</comment>
<accession>A0AAN7VEY7</accession>
<feature type="compositionally biased region" description="Low complexity" evidence="3">
    <location>
        <begin position="587"/>
        <end position="610"/>
    </location>
</feature>